<evidence type="ECO:0000259" key="1">
    <source>
        <dbReference type="Pfam" id="PF16242"/>
    </source>
</evidence>
<dbReference type="EMBL" id="CP025958">
    <property type="protein sequence ID" value="AWM40500.1"/>
    <property type="molecule type" value="Genomic_DNA"/>
</dbReference>
<dbReference type="OrthoDB" id="9795235at2"/>
<dbReference type="Gene3D" id="2.30.110.10">
    <property type="entry name" value="Electron Transport, Fmn-binding Protein, Chain A"/>
    <property type="match status" value="1"/>
</dbReference>
<reference evidence="2 3" key="1">
    <citation type="submission" date="2018-01" db="EMBL/GenBank/DDBJ databases">
        <title>G. obscuriglobus.</title>
        <authorList>
            <person name="Franke J."/>
            <person name="Blomberg W."/>
            <person name="Selmecki A."/>
        </authorList>
    </citation>
    <scope>NUCLEOTIDE SEQUENCE [LARGE SCALE GENOMIC DNA]</scope>
    <source>
        <strain evidence="2 3">DSM 5831</strain>
    </source>
</reference>
<evidence type="ECO:0000313" key="2">
    <source>
        <dbReference type="EMBL" id="AWM40500.1"/>
    </source>
</evidence>
<keyword evidence="3" id="KW-1185">Reference proteome</keyword>
<organism evidence="2 3">
    <name type="scientific">Gemmata obscuriglobus</name>
    <dbReference type="NCBI Taxonomy" id="114"/>
    <lineage>
        <taxon>Bacteria</taxon>
        <taxon>Pseudomonadati</taxon>
        <taxon>Planctomycetota</taxon>
        <taxon>Planctomycetia</taxon>
        <taxon>Gemmatales</taxon>
        <taxon>Gemmataceae</taxon>
        <taxon>Gemmata</taxon>
    </lineage>
</organism>
<gene>
    <name evidence="2" type="ORF">C1280_28285</name>
</gene>
<dbReference type="Proteomes" id="UP000245802">
    <property type="component" value="Chromosome"/>
</dbReference>
<feature type="domain" description="General stress protein FMN-binding split barrel" evidence="1">
    <location>
        <begin position="7"/>
        <end position="151"/>
    </location>
</feature>
<dbReference type="PANTHER" id="PTHR34818">
    <property type="entry name" value="PROTEIN BLI-3"/>
    <property type="match status" value="1"/>
</dbReference>
<proteinExistence type="predicted"/>
<dbReference type="SUPFAM" id="SSF50475">
    <property type="entry name" value="FMN-binding split barrel"/>
    <property type="match status" value="1"/>
</dbReference>
<name>A0A2Z3HGH5_9BACT</name>
<dbReference type="PANTHER" id="PTHR34818:SF1">
    <property type="entry name" value="PROTEIN BLI-3"/>
    <property type="match status" value="1"/>
</dbReference>
<protein>
    <submittedName>
        <fullName evidence="2">General stress protein</fullName>
    </submittedName>
</protein>
<sequence length="164" mass="17942">MATTPDNKLRELLEEFGLAMLVTRAADGQLHGRPMALAEVEPDGTLWFATDRHSGKMDELARDGHVVVTMQSRTKFVSLSGTAAPVEDRAKVAQLWKVEWKVWFPGGKDDPNIVLLRVDGKTGEYWDNSGTSGVKYLIEAGRALITGSRPEVGSDPKVHGKVSL</sequence>
<dbReference type="RefSeq" id="WP_010049849.1">
    <property type="nucleotide sequence ID" value="NZ_CP025958.1"/>
</dbReference>
<dbReference type="AlphaFoldDB" id="A0A2Z3HGH5"/>
<dbReference type="InterPro" id="IPR052917">
    <property type="entry name" value="Stress-Dev_Protein"/>
</dbReference>
<dbReference type="Pfam" id="PF16242">
    <property type="entry name" value="Pyrid_ox_like"/>
    <property type="match status" value="1"/>
</dbReference>
<dbReference type="KEGG" id="gog:C1280_28285"/>
<dbReference type="InterPro" id="IPR038725">
    <property type="entry name" value="YdaG_split_barrel_FMN-bd"/>
</dbReference>
<evidence type="ECO:0000313" key="3">
    <source>
        <dbReference type="Proteomes" id="UP000245802"/>
    </source>
</evidence>
<dbReference type="InterPro" id="IPR012349">
    <property type="entry name" value="Split_barrel_FMN-bd"/>
</dbReference>
<accession>A0A2Z3HGH5</accession>